<accession>A0A2P2P116</accession>
<dbReference type="EMBL" id="GGEC01067950">
    <property type="protein sequence ID" value="MBX48434.1"/>
    <property type="molecule type" value="Transcribed_RNA"/>
</dbReference>
<evidence type="ECO:0000313" key="1">
    <source>
        <dbReference type="EMBL" id="MBX48434.1"/>
    </source>
</evidence>
<sequence>MKIKYLCSQLQSNLRLRLCYHCCHHEKWTTLASKKKYTFTVLPSHHMLNYRLQCVTKAKYGESQSFHKRIEGRQVTI</sequence>
<protein>
    <submittedName>
        <fullName evidence="1">Uncharacterized protein</fullName>
    </submittedName>
</protein>
<dbReference type="AlphaFoldDB" id="A0A2P2P116"/>
<reference evidence="1" key="1">
    <citation type="submission" date="2018-02" db="EMBL/GenBank/DDBJ databases">
        <title>Rhizophora mucronata_Transcriptome.</title>
        <authorList>
            <person name="Meera S.P."/>
            <person name="Sreeshan A."/>
            <person name="Augustine A."/>
        </authorList>
    </citation>
    <scope>NUCLEOTIDE SEQUENCE</scope>
    <source>
        <tissue evidence="1">Leaf</tissue>
    </source>
</reference>
<name>A0A2P2P116_RHIMU</name>
<proteinExistence type="predicted"/>
<organism evidence="1">
    <name type="scientific">Rhizophora mucronata</name>
    <name type="common">Asiatic mangrove</name>
    <dbReference type="NCBI Taxonomy" id="61149"/>
    <lineage>
        <taxon>Eukaryota</taxon>
        <taxon>Viridiplantae</taxon>
        <taxon>Streptophyta</taxon>
        <taxon>Embryophyta</taxon>
        <taxon>Tracheophyta</taxon>
        <taxon>Spermatophyta</taxon>
        <taxon>Magnoliopsida</taxon>
        <taxon>eudicotyledons</taxon>
        <taxon>Gunneridae</taxon>
        <taxon>Pentapetalae</taxon>
        <taxon>rosids</taxon>
        <taxon>fabids</taxon>
        <taxon>Malpighiales</taxon>
        <taxon>Rhizophoraceae</taxon>
        <taxon>Rhizophora</taxon>
    </lineage>
</organism>